<dbReference type="GO" id="GO:0006508">
    <property type="term" value="P:proteolysis"/>
    <property type="evidence" value="ECO:0007669"/>
    <property type="project" value="UniProtKB-KW"/>
</dbReference>
<proteinExistence type="predicted"/>
<dbReference type="Pfam" id="PF13337">
    <property type="entry name" value="BrxL_ATPase"/>
    <property type="match status" value="1"/>
</dbReference>
<dbReference type="InterPro" id="IPR046838">
    <property type="entry name" value="BrxL_N"/>
</dbReference>
<dbReference type="InterPro" id="IPR014061">
    <property type="entry name" value="BrxL-like"/>
</dbReference>
<protein>
    <submittedName>
        <fullName evidence="2">ATP-dependent Lon protease</fullName>
    </submittedName>
</protein>
<dbReference type="AlphaFoldDB" id="A0A1H7CKY5"/>
<evidence type="ECO:0000259" key="1">
    <source>
        <dbReference type="Pfam" id="PF20442"/>
    </source>
</evidence>
<evidence type="ECO:0000313" key="2">
    <source>
        <dbReference type="EMBL" id="SEJ90328.1"/>
    </source>
</evidence>
<evidence type="ECO:0000313" key="3">
    <source>
        <dbReference type="Proteomes" id="UP000199223"/>
    </source>
</evidence>
<dbReference type="GO" id="GO:0008233">
    <property type="term" value="F:peptidase activity"/>
    <property type="evidence" value="ECO:0007669"/>
    <property type="project" value="UniProtKB-KW"/>
</dbReference>
<reference evidence="3" key="1">
    <citation type="submission" date="2016-10" db="EMBL/GenBank/DDBJ databases">
        <authorList>
            <person name="Varghese N."/>
            <person name="Submissions S."/>
        </authorList>
    </citation>
    <scope>NUCLEOTIDE SEQUENCE [LARGE SCALE GENOMIC DNA]</scope>
    <source>
        <strain evidence="3">CGMCC 1.10218</strain>
    </source>
</reference>
<dbReference type="Pfam" id="PF20442">
    <property type="entry name" value="BrxL_N"/>
    <property type="match status" value="1"/>
</dbReference>
<feature type="domain" description="BREX system Lon protease-like BrxL N-terminal" evidence="1">
    <location>
        <begin position="27"/>
        <end position="158"/>
    </location>
</feature>
<sequence>MNAEALNAPSPLDWQALHDLNGKVAGVFKSLAIDKRRLPASQLTKRGIPAYVAEWVLESVVPGQGELSTEEATKVRDWAARVIPGPGEQNIIKHRLAQGQTVKVLTPLQAEVRLKKGKEPERVAQLSLLGIGDAYIADALLEDYPDLLRHGMWGVVELGSLQDGVAVLSFKPMQASVNLKLYKEARRQFSLHEWRALLLTSLGFDPEAFTEWQQTLLLCRLLPLVQKNMHLMELAPKGTGKSFTFENISPKVRLISGGNISPAVLFVNNANGQWGLLARFSVVVLDEVQTARFEKPEEIVGGLKGYLANGKLTRGGLHETASDCGFVILANISLDDQQRPLRELLVEELPAFLQETAFLDRIRALLPGWQLPKLSSKLLVGPDSALTMGLKSDFFGDALIALRDDLEAESYAARNVHLAGDKPYRRNEESVRAIAAGLMKIQFPHGELSPLDFHRYCVKPALQLRQLIWDQLYTLDSEYRQYEHGIRVQ</sequence>
<dbReference type="OrthoDB" id="5297084at2"/>
<keyword evidence="2" id="KW-0645">Protease</keyword>
<dbReference type="EMBL" id="FNZA01000032">
    <property type="protein sequence ID" value="SEJ90328.1"/>
    <property type="molecule type" value="Genomic_DNA"/>
</dbReference>
<gene>
    <name evidence="2" type="ORF">SAMN04488058_13212</name>
</gene>
<accession>A0A1H7CKY5</accession>
<dbReference type="Proteomes" id="UP000199223">
    <property type="component" value="Unassembled WGS sequence"/>
</dbReference>
<keyword evidence="2" id="KW-0378">Hydrolase</keyword>
<dbReference type="NCBIfam" id="TIGR02688">
    <property type="entry name" value="BREX system Lon protease-like protein BrxL"/>
    <property type="match status" value="1"/>
</dbReference>
<dbReference type="RefSeq" id="WP_092265762.1">
    <property type="nucleotide sequence ID" value="NZ_FNZA01000032.1"/>
</dbReference>
<keyword evidence="3" id="KW-1185">Reference proteome</keyword>
<organism evidence="2 3">
    <name type="scientific">Deinococcus reticulitermitis</name>
    <dbReference type="NCBI Taxonomy" id="856736"/>
    <lineage>
        <taxon>Bacteria</taxon>
        <taxon>Thermotogati</taxon>
        <taxon>Deinococcota</taxon>
        <taxon>Deinococci</taxon>
        <taxon>Deinococcales</taxon>
        <taxon>Deinococcaceae</taxon>
        <taxon>Deinococcus</taxon>
    </lineage>
</organism>
<dbReference type="STRING" id="856736.SAMN04488058_13212"/>
<name>A0A1H7CKY5_9DEIO</name>